<dbReference type="GO" id="GO:0000160">
    <property type="term" value="P:phosphorelay signal transduction system"/>
    <property type="evidence" value="ECO:0007669"/>
    <property type="project" value="InterPro"/>
</dbReference>
<gene>
    <name evidence="4" type="primary">regX3_3</name>
    <name evidence="4" type="ORF">UC8_07040</name>
</gene>
<dbReference type="Proteomes" id="UP000325286">
    <property type="component" value="Chromosome"/>
</dbReference>
<accession>A0A5B9QP08</accession>
<keyword evidence="1 2" id="KW-0597">Phosphoprotein</keyword>
<dbReference type="PANTHER" id="PTHR44591:SF3">
    <property type="entry name" value="RESPONSE REGULATORY DOMAIN-CONTAINING PROTEIN"/>
    <property type="match status" value="1"/>
</dbReference>
<evidence type="ECO:0000313" key="4">
    <source>
        <dbReference type="EMBL" id="QEG38746.1"/>
    </source>
</evidence>
<feature type="modified residue" description="4-aspartylphosphate" evidence="2">
    <location>
        <position position="52"/>
    </location>
</feature>
<dbReference type="CDD" id="cd16936">
    <property type="entry name" value="HATPase_RsbW-like"/>
    <property type="match status" value="1"/>
</dbReference>
<name>A0A5B9QP08_9BACT</name>
<dbReference type="InterPro" id="IPR011006">
    <property type="entry name" value="CheY-like_superfamily"/>
</dbReference>
<dbReference type="Pfam" id="PF00072">
    <property type="entry name" value="Response_reg"/>
    <property type="match status" value="1"/>
</dbReference>
<evidence type="ECO:0000259" key="3">
    <source>
        <dbReference type="PROSITE" id="PS50110"/>
    </source>
</evidence>
<evidence type="ECO:0000256" key="2">
    <source>
        <dbReference type="PROSITE-ProRule" id="PRU00169"/>
    </source>
</evidence>
<evidence type="ECO:0000256" key="1">
    <source>
        <dbReference type="ARBA" id="ARBA00022553"/>
    </source>
</evidence>
<dbReference type="InterPro" id="IPR003594">
    <property type="entry name" value="HATPase_dom"/>
</dbReference>
<organism evidence="4 5">
    <name type="scientific">Roseimaritima ulvae</name>
    <dbReference type="NCBI Taxonomy" id="980254"/>
    <lineage>
        <taxon>Bacteria</taxon>
        <taxon>Pseudomonadati</taxon>
        <taxon>Planctomycetota</taxon>
        <taxon>Planctomycetia</taxon>
        <taxon>Pirellulales</taxon>
        <taxon>Pirellulaceae</taxon>
        <taxon>Roseimaritima</taxon>
    </lineage>
</organism>
<dbReference type="SUPFAM" id="SSF52172">
    <property type="entry name" value="CheY-like"/>
    <property type="match status" value="1"/>
</dbReference>
<dbReference type="Gene3D" id="3.40.50.2300">
    <property type="match status" value="1"/>
</dbReference>
<dbReference type="InterPro" id="IPR050595">
    <property type="entry name" value="Bact_response_regulator"/>
</dbReference>
<dbReference type="PANTHER" id="PTHR44591">
    <property type="entry name" value="STRESS RESPONSE REGULATOR PROTEIN 1"/>
    <property type="match status" value="1"/>
</dbReference>
<dbReference type="InterPro" id="IPR001789">
    <property type="entry name" value="Sig_transdc_resp-reg_receiver"/>
</dbReference>
<evidence type="ECO:0000313" key="5">
    <source>
        <dbReference type="Proteomes" id="UP000325286"/>
    </source>
</evidence>
<dbReference type="CDD" id="cd00156">
    <property type="entry name" value="REC"/>
    <property type="match status" value="1"/>
</dbReference>
<proteinExistence type="predicted"/>
<feature type="domain" description="Response regulatory" evidence="3">
    <location>
        <begin position="3"/>
        <end position="117"/>
    </location>
</feature>
<dbReference type="EMBL" id="CP042914">
    <property type="protein sequence ID" value="QEG38746.1"/>
    <property type="molecule type" value="Genomic_DNA"/>
</dbReference>
<keyword evidence="5" id="KW-1185">Reference proteome</keyword>
<dbReference type="PROSITE" id="PS50110">
    <property type="entry name" value="RESPONSE_REGULATORY"/>
    <property type="match status" value="1"/>
</dbReference>
<reference evidence="4 5" key="1">
    <citation type="submission" date="2019-08" db="EMBL/GenBank/DDBJ databases">
        <title>Deep-cultivation of Planctomycetes and their phenomic and genomic characterization uncovers novel biology.</title>
        <authorList>
            <person name="Wiegand S."/>
            <person name="Jogler M."/>
            <person name="Boedeker C."/>
            <person name="Pinto D."/>
            <person name="Vollmers J."/>
            <person name="Rivas-Marin E."/>
            <person name="Kohn T."/>
            <person name="Peeters S.H."/>
            <person name="Heuer A."/>
            <person name="Rast P."/>
            <person name="Oberbeckmann S."/>
            <person name="Bunk B."/>
            <person name="Jeske O."/>
            <person name="Meyerdierks A."/>
            <person name="Storesund J.E."/>
            <person name="Kallscheuer N."/>
            <person name="Luecker S."/>
            <person name="Lage O.M."/>
            <person name="Pohl T."/>
            <person name="Merkel B.J."/>
            <person name="Hornburger P."/>
            <person name="Mueller R.-W."/>
            <person name="Bruemmer F."/>
            <person name="Labrenz M."/>
            <person name="Spormann A.M."/>
            <person name="Op den Camp H."/>
            <person name="Overmann J."/>
            <person name="Amann R."/>
            <person name="Jetten M.S.M."/>
            <person name="Mascher T."/>
            <person name="Medema M.H."/>
            <person name="Devos D.P."/>
            <person name="Kaster A.-K."/>
            <person name="Ovreas L."/>
            <person name="Rohde M."/>
            <person name="Galperin M.Y."/>
            <person name="Jogler C."/>
        </authorList>
    </citation>
    <scope>NUCLEOTIDE SEQUENCE [LARGE SCALE GENOMIC DNA]</scope>
    <source>
        <strain evidence="4 5">UC8</strain>
    </source>
</reference>
<protein>
    <submittedName>
        <fullName evidence="4">Sensory transduction protein regX3</fullName>
    </submittedName>
</protein>
<dbReference type="AlphaFoldDB" id="A0A5B9QP08"/>
<dbReference type="OrthoDB" id="9770645at2"/>
<sequence>MSTILLVEDSPTQAMEIRLMLEERGHQVSLVTDGTAAMEALQKSLPEVVVTDLEMPGMSGLELVEAMQAQFPQIPAILITAQGSEALAVQALRRGAAAYVPKNMLGMLLNTTIRDVLGVLRADQSYAQLVDSLTFNRFVFRLPSEPFLIAPLVDLVVQMVSGMSLLNSNELIRFSNALDHAIQNGMLYGNLELNAEQVATFRDAFGDGIEPEFIVERRSDSAYCDRRLEIDIQVSETEIRCTLRDEGIGFNAKLINADVESAIQNEDGHGIGLITSFMDQVSVDESQHQLLMVKHCTRQVLV</sequence>
<dbReference type="SMART" id="SM00448">
    <property type="entry name" value="REC"/>
    <property type="match status" value="1"/>
</dbReference>
<dbReference type="InterPro" id="IPR036890">
    <property type="entry name" value="HATPase_C_sf"/>
</dbReference>
<dbReference type="KEGG" id="rul:UC8_07040"/>
<dbReference type="Gene3D" id="3.30.565.10">
    <property type="entry name" value="Histidine kinase-like ATPase, C-terminal domain"/>
    <property type="match status" value="1"/>
</dbReference>
<dbReference type="Pfam" id="PF13581">
    <property type="entry name" value="HATPase_c_2"/>
    <property type="match status" value="1"/>
</dbReference>
<dbReference type="RefSeq" id="WP_068142819.1">
    <property type="nucleotide sequence ID" value="NZ_CP042914.1"/>
</dbReference>